<comment type="catalytic activity">
    <reaction evidence="21">
        <text>[(1-&gt;4)-N-acetyl-beta-D-glucosaminyl](n) + n H2O = chitosan + n acetate</text>
        <dbReference type="Rhea" id="RHEA:10464"/>
        <dbReference type="Rhea" id="RHEA-COMP:9593"/>
        <dbReference type="Rhea" id="RHEA-COMP:9597"/>
        <dbReference type="ChEBI" id="CHEBI:15377"/>
        <dbReference type="ChEBI" id="CHEBI:17029"/>
        <dbReference type="ChEBI" id="CHEBI:30089"/>
        <dbReference type="ChEBI" id="CHEBI:57704"/>
        <dbReference type="EC" id="3.5.1.41"/>
    </reaction>
    <physiologicalReaction direction="left-to-right" evidence="21">
        <dbReference type="Rhea" id="RHEA:10465"/>
    </physiologicalReaction>
</comment>
<evidence type="ECO:0000256" key="6">
    <source>
        <dbReference type="ARBA" id="ARBA00022512"/>
    </source>
</evidence>
<evidence type="ECO:0000256" key="7">
    <source>
        <dbReference type="ARBA" id="ARBA00022525"/>
    </source>
</evidence>
<evidence type="ECO:0000256" key="3">
    <source>
        <dbReference type="ARBA" id="ARBA00004609"/>
    </source>
</evidence>
<keyword evidence="18" id="KW-0961">Cell wall biogenesis/degradation</keyword>
<reference evidence="24 25" key="1">
    <citation type="submission" date="2018-06" db="EMBL/GenBank/DDBJ databases">
        <title>Comparative genomics reveals the genomic features of Rhizophagus irregularis, R. cerebriforme, R. diaphanum and Gigaspora rosea, and their symbiotic lifestyle signature.</title>
        <authorList>
            <person name="Morin E."/>
            <person name="San Clemente H."/>
            <person name="Chen E.C.H."/>
            <person name="De La Providencia I."/>
            <person name="Hainaut M."/>
            <person name="Kuo A."/>
            <person name="Kohler A."/>
            <person name="Murat C."/>
            <person name="Tang N."/>
            <person name="Roy S."/>
            <person name="Loubradou J."/>
            <person name="Henrissat B."/>
            <person name="Grigoriev I.V."/>
            <person name="Corradi N."/>
            <person name="Roux C."/>
            <person name="Martin F.M."/>
        </authorList>
    </citation>
    <scope>NUCLEOTIDE SEQUENCE [LARGE SCALE GENOMIC DNA]</scope>
    <source>
        <strain evidence="24 25">DAOM 194757</strain>
    </source>
</reference>
<keyword evidence="15" id="KW-0119">Carbohydrate metabolism</keyword>
<evidence type="ECO:0000256" key="17">
    <source>
        <dbReference type="ARBA" id="ARBA00023288"/>
    </source>
</evidence>
<evidence type="ECO:0000256" key="12">
    <source>
        <dbReference type="ARBA" id="ARBA00023024"/>
    </source>
</evidence>
<evidence type="ECO:0000313" key="24">
    <source>
        <dbReference type="EMBL" id="RIB03723.1"/>
    </source>
</evidence>
<evidence type="ECO:0000259" key="23">
    <source>
        <dbReference type="PROSITE" id="PS51677"/>
    </source>
</evidence>
<protein>
    <recommendedName>
        <fullName evidence="20">chitin deacetylase</fullName>
        <ecNumber evidence="20">3.5.1.41</ecNumber>
    </recommendedName>
</protein>
<keyword evidence="7" id="KW-0964">Secreted</keyword>
<comment type="subcellular location">
    <subcellularLocation>
        <location evidence="3">Cell membrane</location>
        <topology evidence="3">Lipid-anchor</topology>
        <topology evidence="3">GPI-anchor</topology>
    </subcellularLocation>
    <subcellularLocation>
        <location evidence="2">Secreted</location>
        <location evidence="2">Cell wall</location>
    </subcellularLocation>
</comment>
<dbReference type="GO" id="GO:0009272">
    <property type="term" value="P:fungal-type cell wall biogenesis"/>
    <property type="evidence" value="ECO:0007669"/>
    <property type="project" value="UniProtKB-ARBA"/>
</dbReference>
<keyword evidence="25" id="KW-1185">Reference proteome</keyword>
<evidence type="ECO:0000256" key="9">
    <source>
        <dbReference type="ARBA" id="ARBA00022723"/>
    </source>
</evidence>
<proteinExistence type="inferred from homology"/>
<feature type="signal peptide" evidence="22">
    <location>
        <begin position="1"/>
        <end position="18"/>
    </location>
</feature>
<keyword evidence="6" id="KW-0134">Cell wall</keyword>
<evidence type="ECO:0000256" key="4">
    <source>
        <dbReference type="ARBA" id="ARBA00010973"/>
    </source>
</evidence>
<feature type="domain" description="NodB homology" evidence="23">
    <location>
        <begin position="114"/>
        <end position="310"/>
    </location>
</feature>
<comment type="cofactor">
    <cofactor evidence="1">
        <name>Co(2+)</name>
        <dbReference type="ChEBI" id="CHEBI:48828"/>
    </cofactor>
</comment>
<dbReference type="AlphaFoldDB" id="A0A397U8U2"/>
<dbReference type="Pfam" id="PF01522">
    <property type="entry name" value="Polysacc_deac_1"/>
    <property type="match status" value="1"/>
</dbReference>
<keyword evidence="9" id="KW-0479">Metal-binding</keyword>
<keyword evidence="10 22" id="KW-0732">Signal</keyword>
<evidence type="ECO:0000256" key="8">
    <source>
        <dbReference type="ARBA" id="ARBA00022622"/>
    </source>
</evidence>
<evidence type="ECO:0000256" key="21">
    <source>
        <dbReference type="ARBA" id="ARBA00048494"/>
    </source>
</evidence>
<evidence type="ECO:0000256" key="15">
    <source>
        <dbReference type="ARBA" id="ARBA00023277"/>
    </source>
</evidence>
<organism evidence="24 25">
    <name type="scientific">Gigaspora rosea</name>
    <dbReference type="NCBI Taxonomy" id="44941"/>
    <lineage>
        <taxon>Eukaryota</taxon>
        <taxon>Fungi</taxon>
        <taxon>Fungi incertae sedis</taxon>
        <taxon>Mucoromycota</taxon>
        <taxon>Glomeromycotina</taxon>
        <taxon>Glomeromycetes</taxon>
        <taxon>Diversisporales</taxon>
        <taxon>Gigasporaceae</taxon>
        <taxon>Gigaspora</taxon>
    </lineage>
</organism>
<name>A0A397U8U2_9GLOM</name>
<keyword evidence="8" id="KW-0336">GPI-anchor</keyword>
<evidence type="ECO:0000256" key="14">
    <source>
        <dbReference type="ARBA" id="ARBA00023180"/>
    </source>
</evidence>
<evidence type="ECO:0000256" key="18">
    <source>
        <dbReference type="ARBA" id="ARBA00023316"/>
    </source>
</evidence>
<evidence type="ECO:0000256" key="22">
    <source>
        <dbReference type="SAM" id="SignalP"/>
    </source>
</evidence>
<evidence type="ECO:0000256" key="13">
    <source>
        <dbReference type="ARBA" id="ARBA00023136"/>
    </source>
</evidence>
<keyword evidence="14" id="KW-0325">Glycoprotein</keyword>
<accession>A0A397U8U2</accession>
<comment type="caution">
    <text evidence="24">The sequence shown here is derived from an EMBL/GenBank/DDBJ whole genome shotgun (WGS) entry which is preliminary data.</text>
</comment>
<dbReference type="Gene3D" id="3.20.20.370">
    <property type="entry name" value="Glycoside hydrolase/deacetylase"/>
    <property type="match status" value="1"/>
</dbReference>
<dbReference type="GO" id="GO:0006032">
    <property type="term" value="P:chitin catabolic process"/>
    <property type="evidence" value="ECO:0007669"/>
    <property type="project" value="UniProtKB-KW"/>
</dbReference>
<feature type="chain" id="PRO_5017436977" description="chitin deacetylase" evidence="22">
    <location>
        <begin position="19"/>
        <end position="334"/>
    </location>
</feature>
<dbReference type="EMBL" id="QKWP01002335">
    <property type="protein sequence ID" value="RIB03723.1"/>
    <property type="molecule type" value="Genomic_DNA"/>
</dbReference>
<evidence type="ECO:0000256" key="10">
    <source>
        <dbReference type="ARBA" id="ARBA00022729"/>
    </source>
</evidence>
<evidence type="ECO:0000256" key="5">
    <source>
        <dbReference type="ARBA" id="ARBA00022475"/>
    </source>
</evidence>
<sequence length="334" mass="37864">MLSFLLFILGSLITFVISQDCTPYSSSYDFSSGYPNIWEKPTSDNFNTDEFQQVYNSIDWSQVPDIQPHTVVNGDIDQSNYPDDDPDCWWTYNQCSSPNAPGVQPDVTICPEPETWGLTYDDGPNCAHNTFYDFLKENDQNATMFFIGSNVANWPKEAKRALTDGHHICCHTWSHQYMTSLTNEEVVGELYYALKAIKTVIGVTPLCWRPPYGDVDDRVRAIAQQLNLPMTVLWNLDTNDWDMEPDGSETSDQIDSNFQSFVDMGTDGTFANSGCIVLEHELNNGTMSKAMEWYPKIVNAYQYVVPIATCMNVTQPYAESDYSYPSFTDYTGTN</sequence>
<dbReference type="GO" id="GO:0004099">
    <property type="term" value="F:chitin deacetylase activity"/>
    <property type="evidence" value="ECO:0007669"/>
    <property type="project" value="UniProtKB-EC"/>
</dbReference>
<dbReference type="PROSITE" id="PS51677">
    <property type="entry name" value="NODB"/>
    <property type="match status" value="1"/>
</dbReference>
<keyword evidence="13" id="KW-0472">Membrane</keyword>
<evidence type="ECO:0000256" key="16">
    <source>
        <dbReference type="ARBA" id="ARBA00023285"/>
    </source>
</evidence>
<dbReference type="InterPro" id="IPR002509">
    <property type="entry name" value="NODB_dom"/>
</dbReference>
<evidence type="ECO:0000256" key="20">
    <source>
        <dbReference type="ARBA" id="ARBA00024056"/>
    </source>
</evidence>
<dbReference type="STRING" id="44941.A0A397U8U2"/>
<keyword evidence="5" id="KW-1003">Cell membrane</keyword>
<keyword evidence="12" id="KW-0146">Chitin degradation</keyword>
<dbReference type="GO" id="GO:0046872">
    <property type="term" value="F:metal ion binding"/>
    <property type="evidence" value="ECO:0007669"/>
    <property type="project" value="UniProtKB-KW"/>
</dbReference>
<evidence type="ECO:0000256" key="2">
    <source>
        <dbReference type="ARBA" id="ARBA00004191"/>
    </source>
</evidence>
<evidence type="ECO:0000313" key="25">
    <source>
        <dbReference type="Proteomes" id="UP000266673"/>
    </source>
</evidence>
<dbReference type="GO" id="GO:0005886">
    <property type="term" value="C:plasma membrane"/>
    <property type="evidence" value="ECO:0007669"/>
    <property type="project" value="UniProtKB-SubCell"/>
</dbReference>
<dbReference type="SUPFAM" id="SSF88713">
    <property type="entry name" value="Glycoside hydrolase/deacetylase"/>
    <property type="match status" value="1"/>
</dbReference>
<comment type="similarity">
    <text evidence="4">Belongs to the polysaccharide deacetylase family.</text>
</comment>
<gene>
    <name evidence="24" type="ORF">C2G38_2224212</name>
</gene>
<dbReference type="CDD" id="cd10952">
    <property type="entry name" value="CE4_MrCDA_like"/>
    <property type="match status" value="1"/>
</dbReference>
<evidence type="ECO:0000256" key="1">
    <source>
        <dbReference type="ARBA" id="ARBA00001941"/>
    </source>
</evidence>
<dbReference type="InterPro" id="IPR011330">
    <property type="entry name" value="Glyco_hydro/deAcase_b/a-brl"/>
</dbReference>
<dbReference type="GO" id="GO:0071555">
    <property type="term" value="P:cell wall organization"/>
    <property type="evidence" value="ECO:0007669"/>
    <property type="project" value="UniProtKB-KW"/>
</dbReference>
<dbReference type="InterPro" id="IPR050248">
    <property type="entry name" value="Polysacc_deacetylase_ArnD"/>
</dbReference>
<dbReference type="FunFam" id="3.20.20.370:FF:000004">
    <property type="entry name" value="Related to Chitin deacetylase"/>
    <property type="match status" value="1"/>
</dbReference>
<evidence type="ECO:0000256" key="19">
    <source>
        <dbReference type="ARBA" id="ARBA00023326"/>
    </source>
</evidence>
<dbReference type="PANTHER" id="PTHR10587">
    <property type="entry name" value="GLYCOSYL TRANSFERASE-RELATED"/>
    <property type="match status" value="1"/>
</dbReference>
<evidence type="ECO:0000256" key="11">
    <source>
        <dbReference type="ARBA" id="ARBA00022801"/>
    </source>
</evidence>
<keyword evidence="17" id="KW-0449">Lipoprotein</keyword>
<dbReference type="PANTHER" id="PTHR10587:SF98">
    <property type="entry name" value="CHITIN DEACETYLASE"/>
    <property type="match status" value="1"/>
</dbReference>
<keyword evidence="19" id="KW-0624">Polysaccharide degradation</keyword>
<keyword evidence="11" id="KW-0378">Hydrolase</keyword>
<dbReference type="GO" id="GO:0098552">
    <property type="term" value="C:side of membrane"/>
    <property type="evidence" value="ECO:0007669"/>
    <property type="project" value="UniProtKB-KW"/>
</dbReference>
<dbReference type="OrthoDB" id="407355at2759"/>
<keyword evidence="16" id="KW-0170">Cobalt</keyword>
<dbReference type="Proteomes" id="UP000266673">
    <property type="component" value="Unassembled WGS sequence"/>
</dbReference>
<dbReference type="EC" id="3.5.1.41" evidence="20"/>
<dbReference type="GO" id="GO:0000272">
    <property type="term" value="P:polysaccharide catabolic process"/>
    <property type="evidence" value="ECO:0007669"/>
    <property type="project" value="UniProtKB-KW"/>
</dbReference>